<dbReference type="PROSITE" id="PS50297">
    <property type="entry name" value="ANK_REP_REGION"/>
    <property type="match status" value="1"/>
</dbReference>
<keyword evidence="6" id="KW-1185">Reference proteome</keyword>
<dbReference type="InParanoid" id="D7G2K5"/>
<dbReference type="PANTHER" id="PTHR24198">
    <property type="entry name" value="ANKYRIN REPEAT AND PROTEIN KINASE DOMAIN-CONTAINING PROTEIN"/>
    <property type="match status" value="1"/>
</dbReference>
<reference evidence="5 6" key="1">
    <citation type="journal article" date="2010" name="Nature">
        <title>The Ectocarpus genome and the independent evolution of multicellularity in brown algae.</title>
        <authorList>
            <person name="Cock J.M."/>
            <person name="Sterck L."/>
            <person name="Rouze P."/>
            <person name="Scornet D."/>
            <person name="Allen A.E."/>
            <person name="Amoutzias G."/>
            <person name="Anthouard V."/>
            <person name="Artiguenave F."/>
            <person name="Aury J.M."/>
            <person name="Badger J.H."/>
            <person name="Beszteri B."/>
            <person name="Billiau K."/>
            <person name="Bonnet E."/>
            <person name="Bothwell J.H."/>
            <person name="Bowler C."/>
            <person name="Boyen C."/>
            <person name="Brownlee C."/>
            <person name="Carrano C.J."/>
            <person name="Charrier B."/>
            <person name="Cho G.Y."/>
            <person name="Coelho S.M."/>
            <person name="Collen J."/>
            <person name="Corre E."/>
            <person name="Da Silva C."/>
            <person name="Delage L."/>
            <person name="Delaroque N."/>
            <person name="Dittami S.M."/>
            <person name="Doulbeau S."/>
            <person name="Elias M."/>
            <person name="Farnham G."/>
            <person name="Gachon C.M."/>
            <person name="Gschloessl B."/>
            <person name="Heesch S."/>
            <person name="Jabbari K."/>
            <person name="Jubin C."/>
            <person name="Kawai H."/>
            <person name="Kimura K."/>
            <person name="Kloareg B."/>
            <person name="Kupper F.C."/>
            <person name="Lang D."/>
            <person name="Le Bail A."/>
            <person name="Leblanc C."/>
            <person name="Lerouge P."/>
            <person name="Lohr M."/>
            <person name="Lopez P.J."/>
            <person name="Martens C."/>
            <person name="Maumus F."/>
            <person name="Michel G."/>
            <person name="Miranda-Saavedra D."/>
            <person name="Morales J."/>
            <person name="Moreau H."/>
            <person name="Motomura T."/>
            <person name="Nagasato C."/>
            <person name="Napoli C.A."/>
            <person name="Nelson D.R."/>
            <person name="Nyvall-Collen P."/>
            <person name="Peters A.F."/>
            <person name="Pommier C."/>
            <person name="Potin P."/>
            <person name="Poulain J."/>
            <person name="Quesneville H."/>
            <person name="Read B."/>
            <person name="Rensing S.A."/>
            <person name="Ritter A."/>
            <person name="Rousvoal S."/>
            <person name="Samanta M."/>
            <person name="Samson G."/>
            <person name="Schroeder D.C."/>
            <person name="Segurens B."/>
            <person name="Strittmatter M."/>
            <person name="Tonon T."/>
            <person name="Tregear J.W."/>
            <person name="Valentin K."/>
            <person name="von Dassow P."/>
            <person name="Yamagishi T."/>
            <person name="Van de Peer Y."/>
            <person name="Wincker P."/>
        </authorList>
    </citation>
    <scope>NUCLEOTIDE SEQUENCE [LARGE SCALE GENOMIC DNA]</scope>
    <source>
        <strain evidence="6">Ec32 / CCAP1310/4</strain>
    </source>
</reference>
<evidence type="ECO:0000256" key="3">
    <source>
        <dbReference type="PROSITE-ProRule" id="PRU00023"/>
    </source>
</evidence>
<evidence type="ECO:0000313" key="6">
    <source>
        <dbReference type="Proteomes" id="UP000002630"/>
    </source>
</evidence>
<dbReference type="InterPro" id="IPR036770">
    <property type="entry name" value="Ankyrin_rpt-contain_sf"/>
</dbReference>
<evidence type="ECO:0000256" key="2">
    <source>
        <dbReference type="ARBA" id="ARBA00023043"/>
    </source>
</evidence>
<dbReference type="PROSITE" id="PS50088">
    <property type="entry name" value="ANK_REPEAT"/>
    <property type="match status" value="1"/>
</dbReference>
<evidence type="ECO:0000313" key="5">
    <source>
        <dbReference type="EMBL" id="CBJ26830.1"/>
    </source>
</evidence>
<name>D7G2K5_ECTSI</name>
<dbReference type="eggNOG" id="KOG4177">
    <property type="taxonomic scope" value="Eukaryota"/>
</dbReference>
<dbReference type="STRING" id="2880.D7G2K5"/>
<feature type="region of interest" description="Disordered" evidence="4">
    <location>
        <begin position="286"/>
        <end position="320"/>
    </location>
</feature>
<dbReference type="SMART" id="SM00248">
    <property type="entry name" value="ANK"/>
    <property type="match status" value="3"/>
</dbReference>
<dbReference type="AlphaFoldDB" id="D7G2K5"/>
<feature type="repeat" description="ANK" evidence="3">
    <location>
        <begin position="94"/>
        <end position="126"/>
    </location>
</feature>
<proteinExistence type="predicted"/>
<dbReference type="Gene3D" id="1.25.40.20">
    <property type="entry name" value="Ankyrin repeat-containing domain"/>
    <property type="match status" value="1"/>
</dbReference>
<dbReference type="EMBL" id="FN649748">
    <property type="protein sequence ID" value="CBJ26830.1"/>
    <property type="molecule type" value="Genomic_DNA"/>
</dbReference>
<feature type="compositionally biased region" description="Basic and acidic residues" evidence="4">
    <location>
        <begin position="1"/>
        <end position="13"/>
    </location>
</feature>
<accession>D7G2K5</accession>
<sequence length="353" mass="37514">MADNNTEGREKLPGRRWTSSTFSLKTPRPKKWAEWLRAPLEAAAARGDQTLALELVGAGGASGSAVHAAVSGCHVGLAGSLLRTGAPVDGKDSQGCTALHVAAAERQLEAMDMLVQAGASLEAGGPAKCTPLDWAARHVNPASIIALLGHGAAVDGNADETVNPLFRVVLSERPTVEALPPLVRHASDVDAHGVDDETALHRLCLKAMVIPNAPEIVDLLLRWGACKEITCYGLTPLGVLNAYNSMNTDNLKRVRDLLHNAPADRAWRRRGFLVLCRAFPDRMHQNVGNNTPTAHAAVAGEEPPEAHPRSGLRHRQKAVPAATAARQGWKAAKAESVSWVATVRGLVVTWQLG</sequence>
<dbReference type="Pfam" id="PF12796">
    <property type="entry name" value="Ank_2"/>
    <property type="match status" value="1"/>
</dbReference>
<organism evidence="5 6">
    <name type="scientific">Ectocarpus siliculosus</name>
    <name type="common">Brown alga</name>
    <name type="synonym">Conferva siliculosa</name>
    <dbReference type="NCBI Taxonomy" id="2880"/>
    <lineage>
        <taxon>Eukaryota</taxon>
        <taxon>Sar</taxon>
        <taxon>Stramenopiles</taxon>
        <taxon>Ochrophyta</taxon>
        <taxon>PX clade</taxon>
        <taxon>Phaeophyceae</taxon>
        <taxon>Ectocarpales</taxon>
        <taxon>Ectocarpaceae</taxon>
        <taxon>Ectocarpus</taxon>
    </lineage>
</organism>
<protein>
    <submittedName>
        <fullName evidence="5">EsV-1-21</fullName>
    </submittedName>
</protein>
<evidence type="ECO:0000256" key="4">
    <source>
        <dbReference type="SAM" id="MobiDB-lite"/>
    </source>
</evidence>
<evidence type="ECO:0000256" key="1">
    <source>
        <dbReference type="ARBA" id="ARBA00022737"/>
    </source>
</evidence>
<gene>
    <name evidence="5" type="ORF">Esi_0048_0021</name>
</gene>
<dbReference type="SUPFAM" id="SSF48403">
    <property type="entry name" value="Ankyrin repeat"/>
    <property type="match status" value="1"/>
</dbReference>
<dbReference type="OrthoDB" id="194358at2759"/>
<dbReference type="PANTHER" id="PTHR24198:SF165">
    <property type="entry name" value="ANKYRIN REPEAT-CONTAINING PROTEIN-RELATED"/>
    <property type="match status" value="1"/>
</dbReference>
<dbReference type="InterPro" id="IPR002110">
    <property type="entry name" value="Ankyrin_rpt"/>
</dbReference>
<dbReference type="EMBL" id="FN648685">
    <property type="protein sequence ID" value="CBJ26830.1"/>
    <property type="molecule type" value="Genomic_DNA"/>
</dbReference>
<keyword evidence="2 3" id="KW-0040">ANK repeat</keyword>
<dbReference type="Proteomes" id="UP000002630">
    <property type="component" value="Linkage Group LG23"/>
</dbReference>
<feature type="region of interest" description="Disordered" evidence="4">
    <location>
        <begin position="1"/>
        <end position="23"/>
    </location>
</feature>
<keyword evidence="1" id="KW-0677">Repeat</keyword>